<accession>A0A6P7VA23</accession>
<feature type="compositionally biased region" description="Polar residues" evidence="1">
    <location>
        <begin position="120"/>
        <end position="147"/>
    </location>
</feature>
<keyword evidence="2" id="KW-0675">Receptor</keyword>
<organism evidence="2">
    <name type="scientific">Ixodes scapularis</name>
    <name type="common">Black-legged tick</name>
    <name type="synonym">Deer tick</name>
    <dbReference type="NCBI Taxonomy" id="6945"/>
    <lineage>
        <taxon>Eukaryota</taxon>
        <taxon>Metazoa</taxon>
        <taxon>Ecdysozoa</taxon>
        <taxon>Arthropoda</taxon>
        <taxon>Chelicerata</taxon>
        <taxon>Arachnida</taxon>
        <taxon>Acari</taxon>
        <taxon>Parasitiformes</taxon>
        <taxon>Ixodida</taxon>
        <taxon>Ixodoidea</taxon>
        <taxon>Ixodidae</taxon>
        <taxon>Ixodinae</taxon>
        <taxon>Ixodes</taxon>
    </lineage>
</organism>
<proteinExistence type="predicted"/>
<name>A0A4D5RY46_IXOSC</name>
<evidence type="ECO:0000256" key="1">
    <source>
        <dbReference type="SAM" id="MobiDB-lite"/>
    </source>
</evidence>
<reference evidence="2" key="1">
    <citation type="submission" date="2019-04" db="EMBL/GenBank/DDBJ databases">
        <title>An insight into the mialome of Ixodes scapularis.</title>
        <authorList>
            <person name="Ribeiro J.M."/>
            <person name="Mather T.N."/>
            <person name="Karim S."/>
        </authorList>
    </citation>
    <scope>NUCLEOTIDE SEQUENCE</scope>
</reference>
<dbReference type="EMBL" id="GHJT01006836">
    <property type="protein sequence ID" value="MOY40807.1"/>
    <property type="molecule type" value="Transcribed_RNA"/>
</dbReference>
<sequence>MVKPFAVVKFPEEKDSLAAVPVGWLSEDELFCTWPMHVKGCQLISLVEAQAPPGVVGKGWEVFPVIVIKTYWTYKKAAKKVRQYVWTSTVETSDFSANEALPGVEAAVSHPPLRMPSPPALSSRSLVGGQHKTSQAGRRQPQLQPQHSQEENEGVTSASSSHSSAIGYEDDLAETLQAQEVNQPQDNQEASEDPSRVQLKMVHLLVEIRQQNRDILHQFSQLRQDVLDISERVALLEAPAAQAARAPQVLPLILPRLPAESLQELEAAEAAVKEKGVAKALQDQLQKIGGRNLSEVTAGIMKSIMGHPVQVLFSLYGRKGKRAFINLGLCTIAIDAICQKWSVDRVQAQAIIGRWLPGSVDRGGGRRRRFEAALVSDLPLVQTPPQFIPEPAH</sequence>
<dbReference type="PANTHER" id="PTHR34153:SF2">
    <property type="entry name" value="SI:CH211-262H13.3-RELATED"/>
    <property type="match status" value="1"/>
</dbReference>
<protein>
    <submittedName>
        <fullName evidence="2">Putative gamma-aminobutyric acid receptor subunit epsilon</fullName>
    </submittedName>
</protein>
<evidence type="ECO:0000313" key="2">
    <source>
        <dbReference type="EMBL" id="MOY40807.1"/>
    </source>
</evidence>
<feature type="non-terminal residue" evidence="2">
    <location>
        <position position="393"/>
    </location>
</feature>
<dbReference type="VEuPathDB" id="VectorBase:ISCP_037092"/>
<dbReference type="AlphaFoldDB" id="A0A4D5RY46"/>
<dbReference type="PANTHER" id="PTHR34153">
    <property type="entry name" value="SI:CH211-262H13.3-RELATED-RELATED"/>
    <property type="match status" value="1"/>
</dbReference>
<accession>A0A4D5RY46</accession>
<feature type="region of interest" description="Disordered" evidence="1">
    <location>
        <begin position="108"/>
        <end position="165"/>
    </location>
</feature>